<accession>A0AAD5S1L1</accession>
<evidence type="ECO:0000313" key="2">
    <source>
        <dbReference type="Proteomes" id="UP001212841"/>
    </source>
</evidence>
<sequence>GSNFYGQAGHIPDKAGFFDEDDDDQISVPTLLKSDVAENSFQNVVCNDFANVGLTESGRVFTWGGGILGNSTELFDSNPLPITFFDDIKRTTLKISAKSSLSLSLAVPSSSPAPDTASAELYTWGYLSTSTGWKKALSPVLVTAVLKLDMMKSAERVEAVACGVRGGT</sequence>
<organism evidence="1 2">
    <name type="scientific">Rhizophlyctis rosea</name>
    <dbReference type="NCBI Taxonomy" id="64517"/>
    <lineage>
        <taxon>Eukaryota</taxon>
        <taxon>Fungi</taxon>
        <taxon>Fungi incertae sedis</taxon>
        <taxon>Chytridiomycota</taxon>
        <taxon>Chytridiomycota incertae sedis</taxon>
        <taxon>Chytridiomycetes</taxon>
        <taxon>Rhizophlyctidales</taxon>
        <taxon>Rhizophlyctidaceae</taxon>
        <taxon>Rhizophlyctis</taxon>
    </lineage>
</organism>
<dbReference type="Gene3D" id="2.130.10.30">
    <property type="entry name" value="Regulator of chromosome condensation 1/beta-lactamase-inhibitor protein II"/>
    <property type="match status" value="1"/>
</dbReference>
<feature type="non-terminal residue" evidence="1">
    <location>
        <position position="1"/>
    </location>
</feature>
<protein>
    <submittedName>
        <fullName evidence="1">Uncharacterized protein</fullName>
    </submittedName>
</protein>
<dbReference type="InterPro" id="IPR009091">
    <property type="entry name" value="RCC1/BLIP-II"/>
</dbReference>
<dbReference type="AlphaFoldDB" id="A0AAD5S1L1"/>
<dbReference type="SUPFAM" id="SSF50985">
    <property type="entry name" value="RCC1/BLIP-II"/>
    <property type="match status" value="1"/>
</dbReference>
<reference evidence="1" key="1">
    <citation type="submission" date="2020-05" db="EMBL/GenBank/DDBJ databases">
        <title>Phylogenomic resolution of chytrid fungi.</title>
        <authorList>
            <person name="Stajich J.E."/>
            <person name="Amses K."/>
            <person name="Simmons R."/>
            <person name="Seto K."/>
            <person name="Myers J."/>
            <person name="Bonds A."/>
            <person name="Quandt C.A."/>
            <person name="Barry K."/>
            <person name="Liu P."/>
            <person name="Grigoriev I."/>
            <person name="Longcore J.E."/>
            <person name="James T.Y."/>
        </authorList>
    </citation>
    <scope>NUCLEOTIDE SEQUENCE</scope>
    <source>
        <strain evidence="1">JEL0318</strain>
    </source>
</reference>
<proteinExistence type="predicted"/>
<dbReference type="EMBL" id="JADGJD010002696">
    <property type="protein sequence ID" value="KAJ3029607.1"/>
    <property type="molecule type" value="Genomic_DNA"/>
</dbReference>
<name>A0AAD5S1L1_9FUNG</name>
<gene>
    <name evidence="1" type="ORF">HK097_005743</name>
</gene>
<feature type="non-terminal residue" evidence="1">
    <location>
        <position position="168"/>
    </location>
</feature>
<dbReference type="Proteomes" id="UP001212841">
    <property type="component" value="Unassembled WGS sequence"/>
</dbReference>
<evidence type="ECO:0000313" key="1">
    <source>
        <dbReference type="EMBL" id="KAJ3029607.1"/>
    </source>
</evidence>
<comment type="caution">
    <text evidence="1">The sequence shown here is derived from an EMBL/GenBank/DDBJ whole genome shotgun (WGS) entry which is preliminary data.</text>
</comment>
<keyword evidence="2" id="KW-1185">Reference proteome</keyword>